<evidence type="ECO:0000313" key="10">
    <source>
        <dbReference type="EMBL" id="VDP47927.1"/>
    </source>
</evidence>
<dbReference type="SUPFAM" id="SSF81324">
    <property type="entry name" value="Voltage-gated potassium channels"/>
    <property type="match status" value="1"/>
</dbReference>
<keyword evidence="8" id="KW-0472">Membrane</keyword>
<evidence type="ECO:0000256" key="8">
    <source>
        <dbReference type="SAM" id="Phobius"/>
    </source>
</evidence>
<dbReference type="GO" id="GO:0005886">
    <property type="term" value="C:plasma membrane"/>
    <property type="evidence" value="ECO:0007669"/>
    <property type="project" value="UniProtKB-SubCell"/>
</dbReference>
<feature type="domain" description="Cyclic nucleotide-binding" evidence="9">
    <location>
        <begin position="204"/>
        <end position="288"/>
    </location>
</feature>
<comment type="subcellular location">
    <subcellularLocation>
        <location evidence="1">Cell membrane</location>
        <topology evidence="1">Multi-pass membrane protein</topology>
    </subcellularLocation>
</comment>
<accession>A0A3P8D8V1</accession>
<feature type="transmembrane region" description="Helical" evidence="8">
    <location>
        <begin position="12"/>
        <end position="33"/>
    </location>
</feature>
<evidence type="ECO:0000256" key="6">
    <source>
        <dbReference type="ARBA" id="ARBA00022958"/>
    </source>
</evidence>
<dbReference type="InterPro" id="IPR013099">
    <property type="entry name" value="K_chnl_dom"/>
</dbReference>
<dbReference type="CDD" id="cd00038">
    <property type="entry name" value="CAP_ED"/>
    <property type="match status" value="1"/>
</dbReference>
<keyword evidence="5" id="KW-0851">Voltage-gated channel</keyword>
<dbReference type="Gene3D" id="2.60.120.10">
    <property type="entry name" value="Jelly Rolls"/>
    <property type="match status" value="1"/>
</dbReference>
<organism evidence="10 11">
    <name type="scientific">Schistosoma mattheei</name>
    <dbReference type="NCBI Taxonomy" id="31246"/>
    <lineage>
        <taxon>Eukaryota</taxon>
        <taxon>Metazoa</taxon>
        <taxon>Spiralia</taxon>
        <taxon>Lophotrochozoa</taxon>
        <taxon>Platyhelminthes</taxon>
        <taxon>Trematoda</taxon>
        <taxon>Digenea</taxon>
        <taxon>Strigeidida</taxon>
        <taxon>Schistosomatoidea</taxon>
        <taxon>Schistosomatidae</taxon>
        <taxon>Schistosoma</taxon>
    </lineage>
</organism>
<dbReference type="InterPro" id="IPR014710">
    <property type="entry name" value="RmlC-like_jellyroll"/>
</dbReference>
<keyword evidence="8" id="KW-1133">Transmembrane helix</keyword>
<dbReference type="FunFam" id="1.10.287.70:FF:000560">
    <property type="entry name" value="Uncharacterized protein"/>
    <property type="match status" value="1"/>
</dbReference>
<feature type="transmembrane region" description="Helical" evidence="8">
    <location>
        <begin position="73"/>
        <end position="92"/>
    </location>
</feature>
<evidence type="ECO:0000256" key="1">
    <source>
        <dbReference type="ARBA" id="ARBA00004651"/>
    </source>
</evidence>
<evidence type="ECO:0000313" key="11">
    <source>
        <dbReference type="Proteomes" id="UP000269396"/>
    </source>
</evidence>
<dbReference type="InterPro" id="IPR050818">
    <property type="entry name" value="KCNH_animal-type"/>
</dbReference>
<feature type="transmembrane region" description="Helical" evidence="8">
    <location>
        <begin position="104"/>
        <end position="125"/>
    </location>
</feature>
<evidence type="ECO:0000259" key="9">
    <source>
        <dbReference type="PROSITE" id="PS50042"/>
    </source>
</evidence>
<dbReference type="InterPro" id="IPR000595">
    <property type="entry name" value="cNMP-bd_dom"/>
</dbReference>
<dbReference type="GO" id="GO:0005242">
    <property type="term" value="F:inward rectifier potassium channel activity"/>
    <property type="evidence" value="ECO:0007669"/>
    <property type="project" value="TreeGrafter"/>
</dbReference>
<dbReference type="InterPro" id="IPR018490">
    <property type="entry name" value="cNMP-bd_dom_sf"/>
</dbReference>
<dbReference type="InterPro" id="IPR003967">
    <property type="entry name" value="K_chnl_volt-dep_ERG"/>
</dbReference>
<proteinExistence type="predicted"/>
<dbReference type="Pfam" id="PF00027">
    <property type="entry name" value="cNMP_binding"/>
    <property type="match status" value="1"/>
</dbReference>
<dbReference type="PRINTS" id="PR01470">
    <property type="entry name" value="ERGCHANNEL"/>
</dbReference>
<dbReference type="SMART" id="SM00100">
    <property type="entry name" value="cNMP"/>
    <property type="match status" value="1"/>
</dbReference>
<dbReference type="Gene3D" id="1.10.287.70">
    <property type="match status" value="1"/>
</dbReference>
<keyword evidence="2" id="KW-1003">Cell membrane</keyword>
<keyword evidence="3" id="KW-0633">Potassium transport</keyword>
<evidence type="ECO:0000256" key="5">
    <source>
        <dbReference type="ARBA" id="ARBA00022882"/>
    </source>
</evidence>
<dbReference type="SUPFAM" id="SSF51206">
    <property type="entry name" value="cAMP-binding domain-like"/>
    <property type="match status" value="1"/>
</dbReference>
<dbReference type="Pfam" id="PF07885">
    <property type="entry name" value="Ion_trans_2"/>
    <property type="match status" value="1"/>
</dbReference>
<dbReference type="GO" id="GO:0042391">
    <property type="term" value="P:regulation of membrane potential"/>
    <property type="evidence" value="ECO:0007669"/>
    <property type="project" value="TreeGrafter"/>
</dbReference>
<sequence length="412" mass="46668">MDRYSEYGASILVLLTALFALIAHWLACIWYAIGNAEHLYRDPKIGWLDTLAIHTEQYYTDQPNSGPDLKTKYITALYFTFSSLTSIGFGNVSPNTNAEKVFSIIVMLVGSLMYASIFGNVGALIQRLYSGTARYHAQMLRIKEFIRFHQIPSPLRQRLEEYSTQVWEHTNGIDMTMVQYSFPESLQSDICLYVYRHFLSGSAAFKSLNDGCLRNISLRIRSSHMPPSDTLVHTGDLLTAMYYVVKGSLEVVTTDDIILGVLNPGDFFGGLPPLASVQKNPYTVQMNSGWDYWSENHLNPMNTNAKYMQMDDYSSMPNTTGTTTNYNNTNNHNHNSNSVIYQPNPPPKSRFAVRALTYADVQFIDRHDLAELCSIYPELSLRLLERFELTLPLTISSDTKLTNTTNTVSDRV</sequence>
<keyword evidence="6" id="KW-0630">Potassium</keyword>
<dbReference type="GO" id="GO:0034702">
    <property type="term" value="C:monoatomic ion channel complex"/>
    <property type="evidence" value="ECO:0007669"/>
    <property type="project" value="UniProtKB-KW"/>
</dbReference>
<evidence type="ECO:0000256" key="7">
    <source>
        <dbReference type="ARBA" id="ARBA00023303"/>
    </source>
</evidence>
<keyword evidence="11" id="KW-1185">Reference proteome</keyword>
<protein>
    <recommendedName>
        <fullName evidence="9">Cyclic nucleotide-binding domain-containing protein</fullName>
    </recommendedName>
</protein>
<keyword evidence="7" id="KW-0407">Ion channel</keyword>
<keyword evidence="5" id="KW-0813">Transport</keyword>
<dbReference type="InterPro" id="IPR003938">
    <property type="entry name" value="K_chnl_volt-dep_EAG/ELK/ERG"/>
</dbReference>
<keyword evidence="4" id="KW-0631">Potassium channel</keyword>
<reference evidence="10 11" key="1">
    <citation type="submission" date="2018-11" db="EMBL/GenBank/DDBJ databases">
        <authorList>
            <consortium name="Pathogen Informatics"/>
        </authorList>
    </citation>
    <scope>NUCLEOTIDE SEQUENCE [LARGE SCALE GENOMIC DNA]</scope>
    <source>
        <strain>Denwood</strain>
        <strain evidence="11">Zambia</strain>
    </source>
</reference>
<evidence type="ECO:0000256" key="2">
    <source>
        <dbReference type="ARBA" id="ARBA00022475"/>
    </source>
</evidence>
<dbReference type="PROSITE" id="PS50042">
    <property type="entry name" value="CNMP_BINDING_3"/>
    <property type="match status" value="1"/>
</dbReference>
<dbReference type="Gene3D" id="1.10.1200.260">
    <property type="match status" value="1"/>
</dbReference>
<dbReference type="AlphaFoldDB" id="A0A3P8D8V1"/>
<evidence type="ECO:0000256" key="4">
    <source>
        <dbReference type="ARBA" id="ARBA00022826"/>
    </source>
</evidence>
<dbReference type="PANTHER" id="PTHR10217">
    <property type="entry name" value="VOLTAGE AND LIGAND GATED POTASSIUM CHANNEL"/>
    <property type="match status" value="1"/>
</dbReference>
<dbReference type="EMBL" id="UZAL01029401">
    <property type="protein sequence ID" value="VDP47927.1"/>
    <property type="molecule type" value="Genomic_DNA"/>
</dbReference>
<keyword evidence="5" id="KW-0406">Ion transport</keyword>
<gene>
    <name evidence="10" type="ORF">SMTD_LOCUS9063</name>
</gene>
<dbReference type="PRINTS" id="PR01463">
    <property type="entry name" value="EAGCHANLFMLY"/>
</dbReference>
<dbReference type="PANTHER" id="PTHR10217:SF548">
    <property type="entry name" value="GH12235P"/>
    <property type="match status" value="1"/>
</dbReference>
<keyword evidence="8" id="KW-0812">Transmembrane</keyword>
<evidence type="ECO:0000256" key="3">
    <source>
        <dbReference type="ARBA" id="ARBA00022538"/>
    </source>
</evidence>
<name>A0A3P8D8V1_9TREM</name>
<dbReference type="Proteomes" id="UP000269396">
    <property type="component" value="Unassembled WGS sequence"/>
</dbReference>
<dbReference type="FunFam" id="1.10.1200.260:FF:000001">
    <property type="entry name" value="Potassium voltage-gated channel subfamily H member 7"/>
    <property type="match status" value="1"/>
</dbReference>